<proteinExistence type="predicted"/>
<sequence>MEGGGEVIPDGCVTPKNPESQIPKALICPPPPKKEMVGFGKGRDPPTNGYFQPPDLESLFALLPRREALGTKITAVLVLYLLGLCGPSKKPACICDLDFFAVKDDIGNKCAHCYSTCSLVFYLEIQIADWHCAYLDQKEYKVVLNMGLKRPLGKILGHGAIQAICGHPLVSSMGKTLPNETGHQAIYTPRENDQE</sequence>
<dbReference type="Proteomes" id="UP001234297">
    <property type="component" value="Chromosome 5"/>
</dbReference>
<organism evidence="1 2">
    <name type="scientific">Persea americana</name>
    <name type="common">Avocado</name>
    <dbReference type="NCBI Taxonomy" id="3435"/>
    <lineage>
        <taxon>Eukaryota</taxon>
        <taxon>Viridiplantae</taxon>
        <taxon>Streptophyta</taxon>
        <taxon>Embryophyta</taxon>
        <taxon>Tracheophyta</taxon>
        <taxon>Spermatophyta</taxon>
        <taxon>Magnoliopsida</taxon>
        <taxon>Magnoliidae</taxon>
        <taxon>Laurales</taxon>
        <taxon>Lauraceae</taxon>
        <taxon>Persea</taxon>
    </lineage>
</organism>
<reference evidence="1 2" key="1">
    <citation type="journal article" date="2022" name="Hortic Res">
        <title>A haplotype resolved chromosomal level avocado genome allows analysis of novel avocado genes.</title>
        <authorList>
            <person name="Nath O."/>
            <person name="Fletcher S.J."/>
            <person name="Hayward A."/>
            <person name="Shaw L.M."/>
            <person name="Masouleh A.K."/>
            <person name="Furtado A."/>
            <person name="Henry R.J."/>
            <person name="Mitter N."/>
        </authorList>
    </citation>
    <scope>NUCLEOTIDE SEQUENCE [LARGE SCALE GENOMIC DNA]</scope>
    <source>
        <strain evidence="2">cv. Hass</strain>
    </source>
</reference>
<comment type="caution">
    <text evidence="1">The sequence shown here is derived from an EMBL/GenBank/DDBJ whole genome shotgun (WGS) entry which is preliminary data.</text>
</comment>
<dbReference type="EMBL" id="CM056813">
    <property type="protein sequence ID" value="KAJ8642369.1"/>
    <property type="molecule type" value="Genomic_DNA"/>
</dbReference>
<gene>
    <name evidence="1" type="ORF">MRB53_019063</name>
</gene>
<evidence type="ECO:0000313" key="2">
    <source>
        <dbReference type="Proteomes" id="UP001234297"/>
    </source>
</evidence>
<protein>
    <submittedName>
        <fullName evidence="1">Uncharacterized protein</fullName>
    </submittedName>
</protein>
<evidence type="ECO:0000313" key="1">
    <source>
        <dbReference type="EMBL" id="KAJ8642369.1"/>
    </source>
</evidence>
<accession>A0ACC2M9I2</accession>
<keyword evidence="2" id="KW-1185">Reference proteome</keyword>
<name>A0ACC2M9I2_PERAE</name>